<dbReference type="PRINTS" id="PR01009">
    <property type="entry name" value="FLGMRINGFLIF"/>
</dbReference>
<evidence type="ECO:0000256" key="10">
    <source>
        <dbReference type="SAM" id="MobiDB-lite"/>
    </source>
</evidence>
<feature type="domain" description="Flagellar M-ring N-terminal" evidence="12">
    <location>
        <begin position="46"/>
        <end position="219"/>
    </location>
</feature>
<keyword evidence="14" id="KW-0282">Flagellum</keyword>
<evidence type="ECO:0000256" key="9">
    <source>
        <dbReference type="PIRNR" id="PIRNR004862"/>
    </source>
</evidence>
<evidence type="ECO:0000256" key="8">
    <source>
        <dbReference type="ARBA" id="ARBA00023143"/>
    </source>
</evidence>
<protein>
    <recommendedName>
        <fullName evidence="9">Flagellar M-ring protein</fullName>
    </recommendedName>
</protein>
<dbReference type="InterPro" id="IPR000067">
    <property type="entry name" value="FlgMring_FliF"/>
</dbReference>
<accession>A0A5C7EIG6</accession>
<dbReference type="GO" id="GO:0003774">
    <property type="term" value="F:cytoskeletal motor activity"/>
    <property type="evidence" value="ECO:0007669"/>
    <property type="project" value="InterPro"/>
</dbReference>
<evidence type="ECO:0000256" key="7">
    <source>
        <dbReference type="ARBA" id="ARBA00023136"/>
    </source>
</evidence>
<dbReference type="Gene3D" id="3.30.300.30">
    <property type="match status" value="1"/>
</dbReference>
<comment type="subcellular location">
    <subcellularLocation>
        <location evidence="1 9">Bacterial flagellum basal body</location>
    </subcellularLocation>
    <subcellularLocation>
        <location evidence="2">Cell membrane</location>
        <topology evidence="2">Multi-pass membrane protein</topology>
    </subcellularLocation>
</comment>
<keyword evidence="6 11" id="KW-1133">Transmembrane helix</keyword>
<dbReference type="FunCoup" id="A0A5C7EIG6">
    <property type="interactions" value="131"/>
</dbReference>
<dbReference type="GO" id="GO:0005886">
    <property type="term" value="C:plasma membrane"/>
    <property type="evidence" value="ECO:0007669"/>
    <property type="project" value="UniProtKB-SubCell"/>
</dbReference>
<feature type="domain" description="Flagellar M-ring C-terminal" evidence="13">
    <location>
        <begin position="253"/>
        <end position="434"/>
    </location>
</feature>
<evidence type="ECO:0000256" key="11">
    <source>
        <dbReference type="SAM" id="Phobius"/>
    </source>
</evidence>
<sequence>MAVVERPAVPVRWQALAQLSAQQKLGLIVAVALAAALLVGAWIWTRTPDYRVLFTNLDDRDGGAILAALQQMNVPYKLGEGGAILVPASQVHEARLKLAAQGLPKGGLVGFELMENPKLGASQFQEQVNYQRALEGELARTVQSIAAVQSARVHLAIPRPSVFLREREKPSASVLVHLYPGRSLDAAQVNAIVHLVSSSVPELQPKNVTVIDQRGTLLSSNADPMTAAGLDPSQLKYRTELENLYARRIEAILAPIVGASNLRAQVSADVDFSHVEKTAETYKPNGTPAEAAVRSQHVVESTGEGAPAAAGIPGALSNQPPGNATAPLEAAPAKKDSPATPPPVTAPLVPTRKESTTNYEVDKTVTYTRSPSGVVRRLSAAVVVNYRTVPGADGKMEMKPLSAEELAQITNLVKEAIGFDEKRGDTVNVVNSPFTAPEEEPAPAEVPLWKQPQTLSLATEVGKHLLFAALAAYLLFGVLRPLARHLLSPAARSRTVAVEDSVPELAAPSGQRPPGQVNNLEVARQIARQDPRVVANVVKSWVGGDEG</sequence>
<dbReference type="InterPro" id="IPR013556">
    <property type="entry name" value="Flag_M-ring_C"/>
</dbReference>
<evidence type="ECO:0000259" key="13">
    <source>
        <dbReference type="Pfam" id="PF08345"/>
    </source>
</evidence>
<feature type="transmembrane region" description="Helical" evidence="11">
    <location>
        <begin position="25"/>
        <end position="44"/>
    </location>
</feature>
<evidence type="ECO:0000256" key="3">
    <source>
        <dbReference type="ARBA" id="ARBA00007971"/>
    </source>
</evidence>
<dbReference type="Pfam" id="PF08345">
    <property type="entry name" value="YscJ_FliF_C"/>
    <property type="match status" value="1"/>
</dbReference>
<reference evidence="14 15" key="1">
    <citation type="submission" date="2019-08" db="EMBL/GenBank/DDBJ databases">
        <title>Pelomicrobium methylotrophicum gen. nov., sp. nov. a moderately thermophilic, facultatively anaerobic, lithoautotrophic and methylotrophic bacterium isolated from a terrestrial mud volcano.</title>
        <authorList>
            <person name="Slobodkina G.B."/>
            <person name="Merkel A.Y."/>
            <person name="Slobodkin A.I."/>
        </authorList>
    </citation>
    <scope>NUCLEOTIDE SEQUENCE [LARGE SCALE GENOMIC DNA]</scope>
    <source>
        <strain evidence="14 15">SM250</strain>
    </source>
</reference>
<keyword evidence="8 9" id="KW-0975">Bacterial flagellum</keyword>
<proteinExistence type="inferred from homology"/>
<dbReference type="InterPro" id="IPR006182">
    <property type="entry name" value="FliF_N_dom"/>
</dbReference>
<dbReference type="NCBIfam" id="TIGR00206">
    <property type="entry name" value="fliF"/>
    <property type="match status" value="1"/>
</dbReference>
<dbReference type="AlphaFoldDB" id="A0A5C7EIG6"/>
<evidence type="ECO:0000256" key="6">
    <source>
        <dbReference type="ARBA" id="ARBA00022989"/>
    </source>
</evidence>
<evidence type="ECO:0000256" key="2">
    <source>
        <dbReference type="ARBA" id="ARBA00004651"/>
    </source>
</evidence>
<dbReference type="GO" id="GO:0009431">
    <property type="term" value="C:bacterial-type flagellum basal body, MS ring"/>
    <property type="evidence" value="ECO:0007669"/>
    <property type="project" value="InterPro"/>
</dbReference>
<dbReference type="PANTHER" id="PTHR30046:SF0">
    <property type="entry name" value="FLAGELLAR M-RING PROTEIN"/>
    <property type="match status" value="1"/>
</dbReference>
<dbReference type="PANTHER" id="PTHR30046">
    <property type="entry name" value="FLAGELLAR M-RING PROTEIN"/>
    <property type="match status" value="1"/>
</dbReference>
<keyword evidence="7 11" id="KW-0472">Membrane</keyword>
<keyword evidence="4" id="KW-1003">Cell membrane</keyword>
<dbReference type="OrthoDB" id="5287873at2"/>
<evidence type="ECO:0000256" key="5">
    <source>
        <dbReference type="ARBA" id="ARBA00022692"/>
    </source>
</evidence>
<dbReference type="Pfam" id="PF01514">
    <property type="entry name" value="YscJ_FliF"/>
    <property type="match status" value="1"/>
</dbReference>
<evidence type="ECO:0000256" key="4">
    <source>
        <dbReference type="ARBA" id="ARBA00022475"/>
    </source>
</evidence>
<evidence type="ECO:0000256" key="1">
    <source>
        <dbReference type="ARBA" id="ARBA00004117"/>
    </source>
</evidence>
<dbReference type="InterPro" id="IPR045851">
    <property type="entry name" value="AMP-bd_C_sf"/>
</dbReference>
<evidence type="ECO:0000259" key="12">
    <source>
        <dbReference type="Pfam" id="PF01514"/>
    </source>
</evidence>
<comment type="function">
    <text evidence="9">The M ring may be actively involved in energy transduction.</text>
</comment>
<comment type="similarity">
    <text evidence="3 9">Belongs to the FliF family.</text>
</comment>
<keyword evidence="14" id="KW-0969">Cilium</keyword>
<dbReference type="GO" id="GO:0071973">
    <property type="term" value="P:bacterial-type flagellum-dependent cell motility"/>
    <property type="evidence" value="ECO:0007669"/>
    <property type="project" value="InterPro"/>
</dbReference>
<keyword evidence="5 11" id="KW-0812">Transmembrane</keyword>
<evidence type="ECO:0000313" key="14">
    <source>
        <dbReference type="EMBL" id="TXF11805.1"/>
    </source>
</evidence>
<comment type="caution">
    <text evidence="14">The sequence shown here is derived from an EMBL/GenBank/DDBJ whole genome shotgun (WGS) entry which is preliminary data.</text>
</comment>
<evidence type="ECO:0000313" key="15">
    <source>
        <dbReference type="Proteomes" id="UP000321201"/>
    </source>
</evidence>
<keyword evidence="14" id="KW-0966">Cell projection</keyword>
<dbReference type="RefSeq" id="WP_147799768.1">
    <property type="nucleotide sequence ID" value="NZ_VPFL01000010.1"/>
</dbReference>
<keyword evidence="15" id="KW-1185">Reference proteome</keyword>
<dbReference type="Proteomes" id="UP000321201">
    <property type="component" value="Unassembled WGS sequence"/>
</dbReference>
<dbReference type="EMBL" id="VPFL01000010">
    <property type="protein sequence ID" value="TXF11805.1"/>
    <property type="molecule type" value="Genomic_DNA"/>
</dbReference>
<name>A0A5C7EIG6_9PROT</name>
<organism evidence="14 15">
    <name type="scientific">Pelomicrobium methylotrophicum</name>
    <dbReference type="NCBI Taxonomy" id="2602750"/>
    <lineage>
        <taxon>Bacteria</taxon>
        <taxon>Pseudomonadati</taxon>
        <taxon>Pseudomonadota</taxon>
        <taxon>Hydrogenophilia</taxon>
        <taxon>Hydrogenophilia incertae sedis</taxon>
        <taxon>Pelomicrobium</taxon>
    </lineage>
</organism>
<feature type="region of interest" description="Disordered" evidence="10">
    <location>
        <begin position="300"/>
        <end position="350"/>
    </location>
</feature>
<feature type="compositionally biased region" description="Low complexity" evidence="10">
    <location>
        <begin position="303"/>
        <end position="315"/>
    </location>
</feature>
<dbReference type="InterPro" id="IPR043427">
    <property type="entry name" value="YscJ/FliF"/>
</dbReference>
<dbReference type="PIRSF" id="PIRSF004862">
    <property type="entry name" value="FliF"/>
    <property type="match status" value="1"/>
</dbReference>
<dbReference type="InParanoid" id="A0A5C7EIG6"/>
<gene>
    <name evidence="14" type="primary">fliF</name>
    <name evidence="14" type="ORF">FR698_08465</name>
</gene>